<evidence type="ECO:0000313" key="2">
    <source>
        <dbReference type="Proteomes" id="UP000230531"/>
    </source>
</evidence>
<sequence>MLYNSLIIYKTNIKKKKIIICNFIAIKKKFFFLKIKKKLFKKMLNIKQIIYLMFIFNFWKKINFKNVILITTIFINNIISNIDGLFKLYLISIGILLCNFINLNNIFEKLINLIWTNIGCYYIEDFTKININKINLIIESIDKIPYLTKFYLPSNIRLSNTNRVRLGAFLSKGTTIMSEGYVNFNTFIGNNCMIEGRISSGVYISNNTDIGGSASIMGTLSGGGKNIISLGNNCLLGANSGIGFSLGNNCIIEAGLYITAGTKIFLFLNNNFIIIKAKKLSFINNLIFYRNSLNGKIECCKNFTKTININKILHNN</sequence>
<gene>
    <name evidence="1" type="ORF">CUN91_00560</name>
</gene>
<dbReference type="RefSeq" id="WP_157801516.1">
    <property type="nucleotide sequence ID" value="NZ_CP024798.1"/>
</dbReference>
<protein>
    <submittedName>
        <fullName evidence="1">2,3,4,5-tetrahydropyridine-2,6-carboxylate N-succinyltransferase</fullName>
    </submittedName>
</protein>
<dbReference type="SUPFAM" id="SSF51161">
    <property type="entry name" value="Trimeric LpxA-like enzymes"/>
    <property type="match status" value="1"/>
</dbReference>
<dbReference type="EMBL" id="CP024798">
    <property type="protein sequence ID" value="ATX33446.1"/>
    <property type="molecule type" value="Genomic_DNA"/>
</dbReference>
<dbReference type="GO" id="GO:0016740">
    <property type="term" value="F:transferase activity"/>
    <property type="evidence" value="ECO:0007669"/>
    <property type="project" value="UniProtKB-KW"/>
</dbReference>
<dbReference type="InterPro" id="IPR011004">
    <property type="entry name" value="Trimer_LpxA-like_sf"/>
</dbReference>
<reference evidence="1 2" key="1">
    <citation type="submission" date="2017-11" db="EMBL/GenBank/DDBJ databases">
        <title>The genome sequence of Candidatus Carsonella ruddii from the psyllid Bactericera trigonica.</title>
        <authorList>
            <person name="Katsir L."/>
            <person name="Zhepu R."/>
            <person name="Piasezky A."/>
            <person name="Jong J."/>
            <person name="Sela N."/>
            <person name="Freilich S."/>
            <person name="Bahar O."/>
        </authorList>
    </citation>
    <scope>NUCLEOTIDE SEQUENCE [LARGE SCALE GENOMIC DNA]</scope>
    <source>
        <strain evidence="1 2">BT</strain>
    </source>
</reference>
<dbReference type="Pfam" id="PF14602">
    <property type="entry name" value="Hexapep_2"/>
    <property type="match status" value="1"/>
</dbReference>
<name>A0A2K8KC06_CARRU</name>
<keyword evidence="1" id="KW-0808">Transferase</keyword>
<organism evidence="1 2">
    <name type="scientific">Carsonella ruddii</name>
    <dbReference type="NCBI Taxonomy" id="114186"/>
    <lineage>
        <taxon>Bacteria</taxon>
        <taxon>Pseudomonadati</taxon>
        <taxon>Pseudomonadota</taxon>
        <taxon>Gammaproteobacteria</taxon>
        <taxon>Oceanospirillales</taxon>
        <taxon>Halomonadaceae</taxon>
        <taxon>Zymobacter group</taxon>
        <taxon>Candidatus Carsonella</taxon>
    </lineage>
</organism>
<evidence type="ECO:0000313" key="1">
    <source>
        <dbReference type="EMBL" id="ATX33446.1"/>
    </source>
</evidence>
<proteinExistence type="predicted"/>
<dbReference type="Gene3D" id="2.160.10.10">
    <property type="entry name" value="Hexapeptide repeat proteins"/>
    <property type="match status" value="1"/>
</dbReference>
<dbReference type="OrthoDB" id="9782799at2"/>
<dbReference type="InterPro" id="IPR001451">
    <property type="entry name" value="Hexapep"/>
</dbReference>
<dbReference type="CDD" id="cd04649">
    <property type="entry name" value="LbH_THP_succinylT_putative"/>
    <property type="match status" value="1"/>
</dbReference>
<accession>A0A2K8KC06</accession>
<dbReference type="Proteomes" id="UP000230531">
    <property type="component" value="Chromosome"/>
</dbReference>
<dbReference type="AlphaFoldDB" id="A0A2K8KC06"/>